<proteinExistence type="predicted"/>
<protein>
    <recommendedName>
        <fullName evidence="3">SUZ domain-containing protein</fullName>
    </recommendedName>
</protein>
<dbReference type="GO" id="GO:0003676">
    <property type="term" value="F:nucleic acid binding"/>
    <property type="evidence" value="ECO:0007669"/>
    <property type="project" value="InterPro"/>
</dbReference>
<feature type="compositionally biased region" description="Low complexity" evidence="2">
    <location>
        <begin position="102"/>
        <end position="117"/>
    </location>
</feature>
<feature type="compositionally biased region" description="Basic and acidic residues" evidence="2">
    <location>
        <begin position="118"/>
        <end position="128"/>
    </location>
</feature>
<name>A0AAV0JL46_9ROSI</name>
<evidence type="ECO:0000256" key="1">
    <source>
        <dbReference type="ARBA" id="ARBA00022553"/>
    </source>
</evidence>
<organism evidence="4 5">
    <name type="scientific">Linum tenue</name>
    <dbReference type="NCBI Taxonomy" id="586396"/>
    <lineage>
        <taxon>Eukaryota</taxon>
        <taxon>Viridiplantae</taxon>
        <taxon>Streptophyta</taxon>
        <taxon>Embryophyta</taxon>
        <taxon>Tracheophyta</taxon>
        <taxon>Spermatophyta</taxon>
        <taxon>Magnoliopsida</taxon>
        <taxon>eudicotyledons</taxon>
        <taxon>Gunneridae</taxon>
        <taxon>Pentapetalae</taxon>
        <taxon>rosids</taxon>
        <taxon>fabids</taxon>
        <taxon>Malpighiales</taxon>
        <taxon>Linaceae</taxon>
        <taxon>Linum</taxon>
    </lineage>
</organism>
<gene>
    <name evidence="4" type="ORF">LITE_LOCUS14850</name>
</gene>
<dbReference type="PANTHER" id="PTHR15672:SF8">
    <property type="entry name" value="PROTEIN ENCORE"/>
    <property type="match status" value="1"/>
</dbReference>
<reference evidence="4" key="1">
    <citation type="submission" date="2022-08" db="EMBL/GenBank/DDBJ databases">
        <authorList>
            <person name="Gutierrez-Valencia J."/>
        </authorList>
    </citation>
    <scope>NUCLEOTIDE SEQUENCE</scope>
</reference>
<feature type="domain" description="SUZ" evidence="3">
    <location>
        <begin position="67"/>
        <end position="138"/>
    </location>
</feature>
<keyword evidence="1" id="KW-0597">Phosphoprotein</keyword>
<dbReference type="Pfam" id="PF01424">
    <property type="entry name" value="R3H"/>
    <property type="match status" value="1"/>
</dbReference>
<dbReference type="InterPro" id="IPR051937">
    <property type="entry name" value="R3H_domain_containing"/>
</dbReference>
<sequence length="245" mass="27918">MEQDIEKFIRDPSQKQLEFQQLPTSYLRLAAHRVAQHYSLQSMVLLDNSLPDGSGSRIIVHKAAGWRLPLIRLADIPVNLPSEDCTPVKVAIKQRPQKHSHNGNNPNSNSLKSNSSKSMEERKEEYNKARARIFSSPNHKKAHDRLASGISDSNYGRGVIEPSTSNSRLSRPRIEKEPIGRPRPNNRVAIFRDRDIERKDPDYDRSYDRLGYSATPPLPFRSMNVLEFGRCLSSICLRGMVYVIV</sequence>
<feature type="region of interest" description="Disordered" evidence="2">
    <location>
        <begin position="94"/>
        <end position="185"/>
    </location>
</feature>
<dbReference type="CDD" id="cd02642">
    <property type="entry name" value="R3H_encore_like"/>
    <property type="match status" value="1"/>
</dbReference>
<evidence type="ECO:0000313" key="4">
    <source>
        <dbReference type="EMBL" id="CAI0410630.1"/>
    </source>
</evidence>
<evidence type="ECO:0000259" key="3">
    <source>
        <dbReference type="PROSITE" id="PS51673"/>
    </source>
</evidence>
<dbReference type="PROSITE" id="PS51673">
    <property type="entry name" value="SUZ"/>
    <property type="match status" value="1"/>
</dbReference>
<dbReference type="EMBL" id="CAMGYJ010000005">
    <property type="protein sequence ID" value="CAI0410630.1"/>
    <property type="molecule type" value="Genomic_DNA"/>
</dbReference>
<accession>A0AAV0JL46</accession>
<dbReference type="AlphaFoldDB" id="A0AAV0JL46"/>
<dbReference type="InterPro" id="IPR024771">
    <property type="entry name" value="SUZ"/>
</dbReference>
<dbReference type="InterPro" id="IPR001374">
    <property type="entry name" value="R3H_dom"/>
</dbReference>
<evidence type="ECO:0000256" key="2">
    <source>
        <dbReference type="SAM" id="MobiDB-lite"/>
    </source>
</evidence>
<dbReference type="Proteomes" id="UP001154282">
    <property type="component" value="Unassembled WGS sequence"/>
</dbReference>
<keyword evidence="5" id="KW-1185">Reference proteome</keyword>
<dbReference type="InterPro" id="IPR036867">
    <property type="entry name" value="R3H_dom_sf"/>
</dbReference>
<evidence type="ECO:0000313" key="5">
    <source>
        <dbReference type="Proteomes" id="UP001154282"/>
    </source>
</evidence>
<dbReference type="PANTHER" id="PTHR15672">
    <property type="entry name" value="CAMP-REGULATED PHOSPHOPROTEIN 21 RELATED R3H DOMAIN CONTAINING PROTEIN"/>
    <property type="match status" value="1"/>
</dbReference>
<dbReference type="Pfam" id="PF12752">
    <property type="entry name" value="SUZ"/>
    <property type="match status" value="1"/>
</dbReference>
<dbReference type="Gene3D" id="3.30.1370.50">
    <property type="entry name" value="R3H-like domain"/>
    <property type="match status" value="1"/>
</dbReference>
<dbReference type="SUPFAM" id="SSF82708">
    <property type="entry name" value="R3H domain"/>
    <property type="match status" value="1"/>
</dbReference>
<comment type="caution">
    <text evidence="4">The sequence shown here is derived from an EMBL/GenBank/DDBJ whole genome shotgun (WGS) entry which is preliminary data.</text>
</comment>